<evidence type="ECO:0000313" key="1">
    <source>
        <dbReference type="EMBL" id="CAE7146343.1"/>
    </source>
</evidence>
<accession>A0A8H3DYI9</accession>
<dbReference type="Gene3D" id="2.80.10.50">
    <property type="match status" value="1"/>
</dbReference>
<sequence length="151" mass="17000">MNQGLPDSYTYVLRYGKDIDGQTCATRVGPNHPVELHPRVPELVDLQGWTVCRKKDDYQILDPTVYAGKQYGLSASRDPGLHESVTLGSKPSHFRFTPDKEQGKYIIFLSGPTTGVSKCLDVLNNQLVIRSFPEGHVWDDLPRWYLDPIVG</sequence>
<gene>
    <name evidence="1" type="ORF">RDB_LOCUS83388</name>
</gene>
<dbReference type="AlphaFoldDB" id="A0A8H3DYI9"/>
<dbReference type="EMBL" id="CAJNJQ010001694">
    <property type="protein sequence ID" value="CAE7146343.1"/>
    <property type="molecule type" value="Genomic_DNA"/>
</dbReference>
<reference evidence="1" key="1">
    <citation type="submission" date="2021-01" db="EMBL/GenBank/DDBJ databases">
        <authorList>
            <person name="Kaushik A."/>
        </authorList>
    </citation>
    <scope>NUCLEOTIDE SEQUENCE</scope>
    <source>
        <strain evidence="1">AG5</strain>
    </source>
</reference>
<dbReference type="Proteomes" id="UP000663827">
    <property type="component" value="Unassembled WGS sequence"/>
</dbReference>
<protein>
    <submittedName>
        <fullName evidence="1">Uncharacterized protein</fullName>
    </submittedName>
</protein>
<organism evidence="1 2">
    <name type="scientific">Rhizoctonia solani</name>
    <dbReference type="NCBI Taxonomy" id="456999"/>
    <lineage>
        <taxon>Eukaryota</taxon>
        <taxon>Fungi</taxon>
        <taxon>Dikarya</taxon>
        <taxon>Basidiomycota</taxon>
        <taxon>Agaricomycotina</taxon>
        <taxon>Agaricomycetes</taxon>
        <taxon>Cantharellales</taxon>
        <taxon>Ceratobasidiaceae</taxon>
        <taxon>Rhizoctonia</taxon>
    </lineage>
</organism>
<evidence type="ECO:0000313" key="2">
    <source>
        <dbReference type="Proteomes" id="UP000663827"/>
    </source>
</evidence>
<proteinExistence type="predicted"/>
<comment type="caution">
    <text evidence="1">The sequence shown here is derived from an EMBL/GenBank/DDBJ whole genome shotgun (WGS) entry which is preliminary data.</text>
</comment>
<name>A0A8H3DYI9_9AGAM</name>